<feature type="domain" description="GFO/IDH/MocA-like oxidoreductase" evidence="3">
    <location>
        <begin position="164"/>
        <end position="241"/>
    </location>
</feature>
<dbReference type="EMBL" id="JBHUKR010000007">
    <property type="protein sequence ID" value="MFD2417885.1"/>
    <property type="molecule type" value="Genomic_DNA"/>
</dbReference>
<dbReference type="InterPro" id="IPR050463">
    <property type="entry name" value="Gfo/Idh/MocA_oxidrdct_glycsds"/>
</dbReference>
<gene>
    <name evidence="4" type="ORF">ACFSXZ_16290</name>
</gene>
<name>A0ABW5FS82_9PSEU</name>
<evidence type="ECO:0000259" key="2">
    <source>
        <dbReference type="Pfam" id="PF01408"/>
    </source>
</evidence>
<evidence type="ECO:0000256" key="1">
    <source>
        <dbReference type="ARBA" id="ARBA00023002"/>
    </source>
</evidence>
<dbReference type="PANTHER" id="PTHR43818:SF11">
    <property type="entry name" value="BCDNA.GH03377"/>
    <property type="match status" value="1"/>
</dbReference>
<dbReference type="RefSeq" id="WP_378265867.1">
    <property type="nucleotide sequence ID" value="NZ_JBHUKR010000007.1"/>
</dbReference>
<dbReference type="Proteomes" id="UP001597417">
    <property type="component" value="Unassembled WGS sequence"/>
</dbReference>
<dbReference type="Gene3D" id="3.40.50.720">
    <property type="entry name" value="NAD(P)-binding Rossmann-like Domain"/>
    <property type="match status" value="1"/>
</dbReference>
<evidence type="ECO:0000313" key="4">
    <source>
        <dbReference type="EMBL" id="MFD2417885.1"/>
    </source>
</evidence>
<feature type="domain" description="Gfo/Idh/MocA-like oxidoreductase N-terminal" evidence="2">
    <location>
        <begin position="6"/>
        <end position="119"/>
    </location>
</feature>
<dbReference type="SUPFAM" id="SSF51735">
    <property type="entry name" value="NAD(P)-binding Rossmann-fold domains"/>
    <property type="match status" value="1"/>
</dbReference>
<keyword evidence="1" id="KW-0560">Oxidoreductase</keyword>
<dbReference type="InterPro" id="IPR000683">
    <property type="entry name" value="Gfo/Idh/MocA-like_OxRdtase_N"/>
</dbReference>
<dbReference type="SUPFAM" id="SSF55347">
    <property type="entry name" value="Glyceraldehyde-3-phosphate dehydrogenase-like, C-terminal domain"/>
    <property type="match status" value="1"/>
</dbReference>
<sequence length="309" mass="32203">MRGSVVRVGLVGAGPWARSVHAPGLAGHPGIALTTVWARRREAAEELARGHGAEVSTSFEELLDEVDAVAFAVPPAIQAGLAFEAAKAGKHLILEKPIAPDVPTAERLAGAVSAAGVTSLVMLTLRFATQTREWLADLAATGGWTGGNARWLSGALLGGQYSGSPWRHETGALADVGPHVVDLLDAALGPIADVAGAHRTSEDLWHLIFRHENGATSSATLSIALPVEPTVADFSVYGTHGYRALNRDPGGAAGSYTALLDEFVALIATGTTTHPCDVHRGLHLQRLLDKALSLGGAFKARDRIRVDGP</sequence>
<reference evidence="5" key="1">
    <citation type="journal article" date="2019" name="Int. J. Syst. Evol. Microbiol.">
        <title>The Global Catalogue of Microorganisms (GCM) 10K type strain sequencing project: providing services to taxonomists for standard genome sequencing and annotation.</title>
        <authorList>
            <consortium name="The Broad Institute Genomics Platform"/>
            <consortium name="The Broad Institute Genome Sequencing Center for Infectious Disease"/>
            <person name="Wu L."/>
            <person name="Ma J."/>
        </authorList>
    </citation>
    <scope>NUCLEOTIDE SEQUENCE [LARGE SCALE GENOMIC DNA]</scope>
    <source>
        <strain evidence="5">CGMCC 4.7645</strain>
    </source>
</reference>
<dbReference type="InterPro" id="IPR055170">
    <property type="entry name" value="GFO_IDH_MocA-like_dom"/>
</dbReference>
<comment type="caution">
    <text evidence="4">The sequence shown here is derived from an EMBL/GenBank/DDBJ whole genome shotgun (WGS) entry which is preliminary data.</text>
</comment>
<dbReference type="Pfam" id="PF22725">
    <property type="entry name" value="GFO_IDH_MocA_C3"/>
    <property type="match status" value="1"/>
</dbReference>
<proteinExistence type="predicted"/>
<keyword evidence="5" id="KW-1185">Reference proteome</keyword>
<dbReference type="Gene3D" id="3.30.360.10">
    <property type="entry name" value="Dihydrodipicolinate Reductase, domain 2"/>
    <property type="match status" value="1"/>
</dbReference>
<evidence type="ECO:0000259" key="3">
    <source>
        <dbReference type="Pfam" id="PF22725"/>
    </source>
</evidence>
<protein>
    <submittedName>
        <fullName evidence="4">Gfo/Idh/MocA family protein</fullName>
    </submittedName>
</protein>
<dbReference type="PANTHER" id="PTHR43818">
    <property type="entry name" value="BCDNA.GH03377"/>
    <property type="match status" value="1"/>
</dbReference>
<dbReference type="InterPro" id="IPR036291">
    <property type="entry name" value="NAD(P)-bd_dom_sf"/>
</dbReference>
<accession>A0ABW5FS82</accession>
<evidence type="ECO:0000313" key="5">
    <source>
        <dbReference type="Proteomes" id="UP001597417"/>
    </source>
</evidence>
<organism evidence="4 5">
    <name type="scientific">Amycolatopsis pigmentata</name>
    <dbReference type="NCBI Taxonomy" id="450801"/>
    <lineage>
        <taxon>Bacteria</taxon>
        <taxon>Bacillati</taxon>
        <taxon>Actinomycetota</taxon>
        <taxon>Actinomycetes</taxon>
        <taxon>Pseudonocardiales</taxon>
        <taxon>Pseudonocardiaceae</taxon>
        <taxon>Amycolatopsis</taxon>
    </lineage>
</organism>
<dbReference type="Pfam" id="PF01408">
    <property type="entry name" value="GFO_IDH_MocA"/>
    <property type="match status" value="1"/>
</dbReference>